<feature type="domain" description="AMP-binding enzyme C-terminal" evidence="2">
    <location>
        <begin position="497"/>
        <end position="578"/>
    </location>
</feature>
<dbReference type="RefSeq" id="XP_007415241.1">
    <property type="nucleotide sequence ID" value="XM_007415179.1"/>
</dbReference>
<sequence length="599" mass="66121">MLSSISKSINTSTIKKSSSQLTGSITPLLISKTLSNYWLNGLLPKYHSRVALISKHEPTTSNPASSNQTIKWTFSEFDDQIHRLANGLLKLGVRKGDRVGIYSQNNSAYATLQWATAEIGAILTTINPAYQPLELKNALNKVQCKVLFCTPSIRRQDTLAILKSIQLEDTQTLPHLKSIVLIDNEYGKKGRSIDSVISQLRGGLDYREVLVKESNRVNRIDETLLPDDVINLQFTSGTTGLPKAAALTHHNILNNAVQMGERMNLQPEDRVCNVPPLFHCFGLVIGNLSSWIHGARVVYPSEGFDAHATLRAIASEKCTAVHGVPTMFIAELQALKEIGPLDLSSLRTGVIAGSPVPKGMITELERHMNLTQMTIVYGMTETSPCSFQTSYDDKSPKRMTTVGKILPHLRAKILDQDGNTLDCGEAGELVVSGYALQKGYWEDEVATKKAMYKDETDGQTWMRTGDLGKIDDEGYLSIIGRSKDMIIRGGENLNPVQIEDCINKIEGVVDSAVVGVPDDFFGETVGVFVKCNGPVERSQICEAVTTRLSHQNSPKWVWFLGKKEEVEDQEFPLTASGKIMKVELRKMATELCKKKIGKV</sequence>
<dbReference type="GO" id="GO:0031956">
    <property type="term" value="F:medium-chain fatty acid-CoA ligase activity"/>
    <property type="evidence" value="ECO:0007669"/>
    <property type="project" value="TreeGrafter"/>
</dbReference>
<dbReference type="InterPro" id="IPR025110">
    <property type="entry name" value="AMP-bd_C"/>
</dbReference>
<reference evidence="4" key="1">
    <citation type="journal article" date="2011" name="Proc. Natl. Acad. Sci. U.S.A.">
        <title>Obligate biotrophy features unraveled by the genomic analysis of rust fungi.</title>
        <authorList>
            <person name="Duplessis S."/>
            <person name="Cuomo C.A."/>
            <person name="Lin Y.-C."/>
            <person name="Aerts A."/>
            <person name="Tisserant E."/>
            <person name="Veneault-Fourrey C."/>
            <person name="Joly D.L."/>
            <person name="Hacquard S."/>
            <person name="Amselem J."/>
            <person name="Cantarel B.L."/>
            <person name="Chiu R."/>
            <person name="Coutinho P.M."/>
            <person name="Feau N."/>
            <person name="Field M."/>
            <person name="Frey P."/>
            <person name="Gelhaye E."/>
            <person name="Goldberg J."/>
            <person name="Grabherr M.G."/>
            <person name="Kodira C.D."/>
            <person name="Kohler A."/>
            <person name="Kuees U."/>
            <person name="Lindquist E.A."/>
            <person name="Lucas S.M."/>
            <person name="Mago R."/>
            <person name="Mauceli E."/>
            <person name="Morin E."/>
            <person name="Murat C."/>
            <person name="Pangilinan J.L."/>
            <person name="Park R."/>
            <person name="Pearson M."/>
            <person name="Quesneville H."/>
            <person name="Rouhier N."/>
            <person name="Sakthikumar S."/>
            <person name="Salamov A.A."/>
            <person name="Schmutz J."/>
            <person name="Selles B."/>
            <person name="Shapiro H."/>
            <person name="Tanguay P."/>
            <person name="Tuskan G.A."/>
            <person name="Henrissat B."/>
            <person name="Van de Peer Y."/>
            <person name="Rouze P."/>
            <person name="Ellis J.G."/>
            <person name="Dodds P.N."/>
            <person name="Schein J.E."/>
            <person name="Zhong S."/>
            <person name="Hamelin R.C."/>
            <person name="Grigoriev I.V."/>
            <person name="Szabo L.J."/>
            <person name="Martin F."/>
        </authorList>
    </citation>
    <scope>NUCLEOTIDE SEQUENCE [LARGE SCALE GENOMIC DNA]</scope>
    <source>
        <strain evidence="4">98AG31 / pathotype 3-4-7</strain>
    </source>
</reference>
<dbReference type="PANTHER" id="PTHR43201:SF30">
    <property type="entry name" value="AMP-DEPENDENT SYNTHETASE_LIGASE DOMAIN-CONTAINING PROTEIN"/>
    <property type="match status" value="1"/>
</dbReference>
<dbReference type="SUPFAM" id="SSF56801">
    <property type="entry name" value="Acetyl-CoA synthetase-like"/>
    <property type="match status" value="1"/>
</dbReference>
<dbReference type="Pfam" id="PF00501">
    <property type="entry name" value="AMP-binding"/>
    <property type="match status" value="1"/>
</dbReference>
<dbReference type="OrthoDB" id="10253115at2759"/>
<dbReference type="AlphaFoldDB" id="F4S1K4"/>
<dbReference type="Pfam" id="PF13193">
    <property type="entry name" value="AMP-binding_C"/>
    <property type="match status" value="1"/>
</dbReference>
<protein>
    <submittedName>
        <fullName evidence="3">Uncharacterized protein</fullName>
    </submittedName>
</protein>
<dbReference type="EMBL" id="GL883138">
    <property type="protein sequence ID" value="EGG01391.1"/>
    <property type="molecule type" value="Genomic_DNA"/>
</dbReference>
<organism evidence="4">
    <name type="scientific">Melampsora larici-populina (strain 98AG31 / pathotype 3-4-7)</name>
    <name type="common">Poplar leaf rust fungus</name>
    <dbReference type="NCBI Taxonomy" id="747676"/>
    <lineage>
        <taxon>Eukaryota</taxon>
        <taxon>Fungi</taxon>
        <taxon>Dikarya</taxon>
        <taxon>Basidiomycota</taxon>
        <taxon>Pucciniomycotina</taxon>
        <taxon>Pucciniomycetes</taxon>
        <taxon>Pucciniales</taxon>
        <taxon>Melampsoraceae</taxon>
        <taxon>Melampsora</taxon>
    </lineage>
</organism>
<proteinExistence type="predicted"/>
<dbReference type="InterPro" id="IPR020845">
    <property type="entry name" value="AMP-binding_CS"/>
</dbReference>
<evidence type="ECO:0000313" key="4">
    <source>
        <dbReference type="Proteomes" id="UP000001072"/>
    </source>
</evidence>
<name>F4S1K4_MELLP</name>
<dbReference type="InterPro" id="IPR045851">
    <property type="entry name" value="AMP-bd_C_sf"/>
</dbReference>
<dbReference type="STRING" id="747676.F4S1K4"/>
<dbReference type="KEGG" id="mlr:MELLADRAFT_79002"/>
<dbReference type="InterPro" id="IPR000873">
    <property type="entry name" value="AMP-dep_synth/lig_dom"/>
</dbReference>
<dbReference type="GO" id="GO:0006631">
    <property type="term" value="P:fatty acid metabolic process"/>
    <property type="evidence" value="ECO:0007669"/>
    <property type="project" value="TreeGrafter"/>
</dbReference>
<dbReference type="InParanoid" id="F4S1K4"/>
<evidence type="ECO:0000313" key="3">
    <source>
        <dbReference type="EMBL" id="EGG01391.1"/>
    </source>
</evidence>
<accession>F4S1K4</accession>
<keyword evidence="4" id="KW-1185">Reference proteome</keyword>
<dbReference type="VEuPathDB" id="FungiDB:MELLADRAFT_79002"/>
<dbReference type="Gene3D" id="3.30.300.30">
    <property type="match status" value="1"/>
</dbReference>
<gene>
    <name evidence="3" type="ORF">MELLADRAFT_79002</name>
</gene>
<dbReference type="GeneID" id="18933200"/>
<evidence type="ECO:0000259" key="1">
    <source>
        <dbReference type="Pfam" id="PF00501"/>
    </source>
</evidence>
<dbReference type="PROSITE" id="PS00455">
    <property type="entry name" value="AMP_BINDING"/>
    <property type="match status" value="1"/>
</dbReference>
<dbReference type="PANTHER" id="PTHR43201">
    <property type="entry name" value="ACYL-COA SYNTHETASE"/>
    <property type="match status" value="1"/>
</dbReference>
<dbReference type="Gene3D" id="3.40.50.980">
    <property type="match status" value="2"/>
</dbReference>
<dbReference type="HOGENOM" id="CLU_000022_59_7_1"/>
<dbReference type="Proteomes" id="UP000001072">
    <property type="component" value="Unassembled WGS sequence"/>
</dbReference>
<feature type="domain" description="AMP-dependent synthetase/ligase" evidence="1">
    <location>
        <begin position="63"/>
        <end position="441"/>
    </location>
</feature>
<dbReference type="Gene3D" id="2.30.38.10">
    <property type="entry name" value="Luciferase, Domain 3"/>
    <property type="match status" value="1"/>
</dbReference>
<dbReference type="eggNOG" id="KOG1177">
    <property type="taxonomic scope" value="Eukaryota"/>
</dbReference>
<evidence type="ECO:0000259" key="2">
    <source>
        <dbReference type="Pfam" id="PF13193"/>
    </source>
</evidence>